<protein>
    <submittedName>
        <fullName evidence="1">Uncharacterized protein</fullName>
    </submittedName>
</protein>
<dbReference type="RefSeq" id="WP_220339552.1">
    <property type="nucleotide sequence ID" value="NZ_JAEUAX010000005.1"/>
</dbReference>
<keyword evidence="2" id="KW-1185">Reference proteome</keyword>
<dbReference type="Proteomes" id="UP000777440">
    <property type="component" value="Unassembled WGS sequence"/>
</dbReference>
<dbReference type="PROSITE" id="PS51318">
    <property type="entry name" value="TAT"/>
    <property type="match status" value="1"/>
</dbReference>
<name>A0ABS7HXP9_9MICO</name>
<comment type="caution">
    <text evidence="1">The sequence shown here is derived from an EMBL/GenBank/DDBJ whole genome shotgun (WGS) entry which is preliminary data.</text>
</comment>
<sequence>MPNTDPVAISRRTLLQVAAVGSGIVLGAWIPSAGAAAAPAGAAAEGSGLEGFIDIDGVHAEYRAAISNFRLPLPTGWSFPAESAVREPEPNVMWEQGTGEFEAYLYWQRAVATAAQDAHLRGDDAEADRLLDALESGYNSSTRRGLIDDPDNLFVTVTIGPARGGNPTARGGVAERDFSRLMEAVHPA</sequence>
<organism evidence="1 2">
    <name type="scientific">Microbacterium ureisolvens</name>
    <dbReference type="NCBI Taxonomy" id="2781186"/>
    <lineage>
        <taxon>Bacteria</taxon>
        <taxon>Bacillati</taxon>
        <taxon>Actinomycetota</taxon>
        <taxon>Actinomycetes</taxon>
        <taxon>Micrococcales</taxon>
        <taxon>Microbacteriaceae</taxon>
        <taxon>Microbacterium</taxon>
    </lineage>
</organism>
<gene>
    <name evidence="1" type="ORF">JNB61_10270</name>
</gene>
<proteinExistence type="predicted"/>
<reference evidence="1 2" key="1">
    <citation type="journal article" date="2021" name="MBio">
        <title>Poor Competitiveness of Bradyrhizobium in Pigeon Pea Root Colonization in Indian Soils.</title>
        <authorList>
            <person name="Chalasani D."/>
            <person name="Basu A."/>
            <person name="Pullabhotla S.V.S.R.N."/>
            <person name="Jorrin B."/>
            <person name="Neal A.L."/>
            <person name="Poole P.S."/>
            <person name="Podile A.R."/>
            <person name="Tkacz A."/>
        </authorList>
    </citation>
    <scope>NUCLEOTIDE SEQUENCE [LARGE SCALE GENOMIC DNA]</scope>
    <source>
        <strain evidence="1 2">HU12</strain>
    </source>
</reference>
<evidence type="ECO:0000313" key="2">
    <source>
        <dbReference type="Proteomes" id="UP000777440"/>
    </source>
</evidence>
<dbReference type="InterPro" id="IPR006311">
    <property type="entry name" value="TAT_signal"/>
</dbReference>
<dbReference type="EMBL" id="JAEUAX010000005">
    <property type="protein sequence ID" value="MBW9110157.1"/>
    <property type="molecule type" value="Genomic_DNA"/>
</dbReference>
<evidence type="ECO:0000313" key="1">
    <source>
        <dbReference type="EMBL" id="MBW9110157.1"/>
    </source>
</evidence>
<accession>A0ABS7HXP9</accession>